<keyword evidence="5" id="KW-0931">ER-Golgi transport</keyword>
<feature type="coiled-coil region" evidence="10">
    <location>
        <begin position="772"/>
        <end position="919"/>
    </location>
</feature>
<gene>
    <name evidence="13" type="ORF">KCU98_g12350</name>
</gene>
<protein>
    <recommendedName>
        <fullName evidence="9">GTPase-activating protein GYP5</fullName>
    </recommendedName>
</protein>
<comment type="similarity">
    <text evidence="8">Belongs to the GYP5 family.</text>
</comment>
<dbReference type="FunFam" id="1.10.472.80:FF:000044">
    <property type="entry name" value="GTPase-activating protein GYP5"/>
    <property type="match status" value="1"/>
</dbReference>
<dbReference type="GO" id="GO:0016192">
    <property type="term" value="P:vesicle-mediated transport"/>
    <property type="evidence" value="ECO:0007669"/>
    <property type="project" value="UniProtKB-KW"/>
</dbReference>
<evidence type="ECO:0000256" key="5">
    <source>
        <dbReference type="ARBA" id="ARBA00022892"/>
    </source>
</evidence>
<dbReference type="EMBL" id="JAHFXS010002113">
    <property type="protein sequence ID" value="KAG9973866.1"/>
    <property type="molecule type" value="Genomic_DNA"/>
</dbReference>
<feature type="compositionally biased region" description="Basic and acidic residues" evidence="11">
    <location>
        <begin position="66"/>
        <end position="81"/>
    </location>
</feature>
<feature type="domain" description="Rab-GAP TBC" evidence="12">
    <location>
        <begin position="427"/>
        <end position="672"/>
    </location>
</feature>
<keyword evidence="7 10" id="KW-0175">Coiled coil</keyword>
<keyword evidence="6" id="KW-0653">Protein transport</keyword>
<feature type="compositionally biased region" description="Pro residues" evidence="11">
    <location>
        <begin position="233"/>
        <end position="242"/>
    </location>
</feature>
<feature type="compositionally biased region" description="Polar residues" evidence="11">
    <location>
        <begin position="140"/>
        <end position="163"/>
    </location>
</feature>
<feature type="compositionally biased region" description="Basic and acidic residues" evidence="11">
    <location>
        <begin position="508"/>
        <end position="517"/>
    </location>
</feature>
<keyword evidence="2" id="KW-0813">Transport</keyword>
<keyword evidence="3" id="KW-0343">GTPase activation</keyword>
<dbReference type="AlphaFoldDB" id="A0A9P8FI59"/>
<evidence type="ECO:0000313" key="14">
    <source>
        <dbReference type="Proteomes" id="UP000729357"/>
    </source>
</evidence>
<dbReference type="GO" id="GO:0005096">
    <property type="term" value="F:GTPase activator activity"/>
    <property type="evidence" value="ECO:0007669"/>
    <property type="project" value="UniProtKB-KW"/>
</dbReference>
<evidence type="ECO:0000256" key="1">
    <source>
        <dbReference type="ARBA" id="ARBA00004496"/>
    </source>
</evidence>
<feature type="compositionally biased region" description="Polar residues" evidence="11">
    <location>
        <begin position="243"/>
        <end position="253"/>
    </location>
</feature>
<dbReference type="PANTHER" id="PTHR47219">
    <property type="entry name" value="RAB GTPASE-ACTIVATING PROTEIN 1-LIKE"/>
    <property type="match status" value="1"/>
</dbReference>
<organism evidence="13 14">
    <name type="scientific">Aureobasidium melanogenum</name>
    <name type="common">Aureobasidium pullulans var. melanogenum</name>
    <dbReference type="NCBI Taxonomy" id="46634"/>
    <lineage>
        <taxon>Eukaryota</taxon>
        <taxon>Fungi</taxon>
        <taxon>Dikarya</taxon>
        <taxon>Ascomycota</taxon>
        <taxon>Pezizomycotina</taxon>
        <taxon>Dothideomycetes</taxon>
        <taxon>Dothideomycetidae</taxon>
        <taxon>Dothideales</taxon>
        <taxon>Saccotheciaceae</taxon>
        <taxon>Aureobasidium</taxon>
    </lineage>
</organism>
<feature type="compositionally biased region" description="Basic and acidic residues" evidence="11">
    <location>
        <begin position="1"/>
        <end position="31"/>
    </location>
</feature>
<feature type="compositionally biased region" description="Polar residues" evidence="11">
    <location>
        <begin position="365"/>
        <end position="375"/>
    </location>
</feature>
<evidence type="ECO:0000256" key="7">
    <source>
        <dbReference type="ARBA" id="ARBA00023054"/>
    </source>
</evidence>
<feature type="non-terminal residue" evidence="13">
    <location>
        <position position="920"/>
    </location>
</feature>
<dbReference type="InterPro" id="IPR035969">
    <property type="entry name" value="Rab-GAP_TBC_sf"/>
</dbReference>
<feature type="compositionally biased region" description="Polar residues" evidence="11">
    <location>
        <begin position="171"/>
        <end position="185"/>
    </location>
</feature>
<evidence type="ECO:0000256" key="8">
    <source>
        <dbReference type="ARBA" id="ARBA00061661"/>
    </source>
</evidence>
<evidence type="ECO:0000256" key="2">
    <source>
        <dbReference type="ARBA" id="ARBA00022448"/>
    </source>
</evidence>
<dbReference type="GO" id="GO:0031267">
    <property type="term" value="F:small GTPase binding"/>
    <property type="evidence" value="ECO:0007669"/>
    <property type="project" value="TreeGrafter"/>
</dbReference>
<feature type="compositionally biased region" description="Polar residues" evidence="11">
    <location>
        <begin position="276"/>
        <end position="300"/>
    </location>
</feature>
<dbReference type="InterPro" id="IPR000195">
    <property type="entry name" value="Rab-GAP-TBC_dom"/>
</dbReference>
<evidence type="ECO:0000256" key="6">
    <source>
        <dbReference type="ARBA" id="ARBA00022927"/>
    </source>
</evidence>
<feature type="region of interest" description="Disordered" evidence="11">
    <location>
        <begin position="459"/>
        <end position="517"/>
    </location>
</feature>
<feature type="compositionally biased region" description="Low complexity" evidence="11">
    <location>
        <begin position="482"/>
        <end position="496"/>
    </location>
</feature>
<dbReference type="SUPFAM" id="SSF47923">
    <property type="entry name" value="Ypt/Rab-GAP domain of gyp1p"/>
    <property type="match status" value="2"/>
</dbReference>
<dbReference type="Gene3D" id="1.10.472.80">
    <property type="entry name" value="Ypt/Rab-GAP domain of gyp1p, domain 3"/>
    <property type="match status" value="1"/>
</dbReference>
<dbReference type="Gene3D" id="1.10.10.750">
    <property type="entry name" value="Ypt/Rab-GAP domain of gyp1p, domain 1"/>
    <property type="match status" value="1"/>
</dbReference>
<evidence type="ECO:0000256" key="9">
    <source>
        <dbReference type="ARBA" id="ARBA00072088"/>
    </source>
</evidence>
<feature type="region of interest" description="Disordered" evidence="11">
    <location>
        <begin position="328"/>
        <end position="389"/>
    </location>
</feature>
<dbReference type="SMART" id="SM00164">
    <property type="entry name" value="TBC"/>
    <property type="match status" value="1"/>
</dbReference>
<keyword evidence="14" id="KW-1185">Reference proteome</keyword>
<name>A0A9P8FI59_AURME</name>
<evidence type="ECO:0000313" key="13">
    <source>
        <dbReference type="EMBL" id="KAG9973866.1"/>
    </source>
</evidence>
<evidence type="ECO:0000259" key="12">
    <source>
        <dbReference type="PROSITE" id="PS50086"/>
    </source>
</evidence>
<comment type="caution">
    <text evidence="13">The sequence shown here is derived from an EMBL/GenBank/DDBJ whole genome shotgun (WGS) entry which is preliminary data.</text>
</comment>
<dbReference type="PANTHER" id="PTHR47219:SF9">
    <property type="entry name" value="GTPASE ACTIVATING PROTEIN AND CENTROSOME-ASSOCIATED, ISOFORM B"/>
    <property type="match status" value="1"/>
</dbReference>
<keyword evidence="4" id="KW-0963">Cytoplasm</keyword>
<evidence type="ECO:0000256" key="11">
    <source>
        <dbReference type="SAM" id="MobiDB-lite"/>
    </source>
</evidence>
<feature type="region of interest" description="Disordered" evidence="11">
    <location>
        <begin position="1"/>
        <end position="316"/>
    </location>
</feature>
<feature type="compositionally biased region" description="Basic and acidic residues" evidence="11">
    <location>
        <begin position="304"/>
        <end position="316"/>
    </location>
</feature>
<comment type="subcellular location">
    <subcellularLocation>
        <location evidence="1">Cytoplasm</location>
    </subcellularLocation>
</comment>
<evidence type="ECO:0000256" key="10">
    <source>
        <dbReference type="SAM" id="Coils"/>
    </source>
</evidence>
<dbReference type="GO" id="GO:0005737">
    <property type="term" value="C:cytoplasm"/>
    <property type="evidence" value="ECO:0007669"/>
    <property type="project" value="UniProtKB-SubCell"/>
</dbReference>
<sequence>MSDNEGKHNDETLHAEQHADSTNQEDGRDADTFEDAADTISPAAAHPEPQDPTAQSISHQGDNTDYDSRMTTDKVHSDDTAPKLSTSIAPGAFDTDDIQHVLTETVDHKKETAPETEEQPSAVEEEPRPATAESLEKGTHSVTAASDQAESRPSTAKSLNDQVATAAGAQDTRSSIDIINQSTSDNDQDDMPRAAKSRQNTLESVPELPPAVPEKENDNEPVKGLSGDLPTLNYPPPPPPPQKSQTFMATSTVEKPPTTRKVSSPFAWFSRARKATSPSRPTSPRRNTASSLQSLTTNPDSNDDASHQPTLKDRFHILRLQGESAISADDSLALPQGRHGRAGSLQGPTKEDGGQLSPPFVPRANSFSAVSSPTTKLPPGTVAGDAAGPSEEQTEVNWDLWQSVVYEGPSAVARTSGHELNRAIANGIPQPIRGVVWQVMAESKNDELEQVYRDLVARGTDKEVTQPPAVRRISSTGEKESVASSASSVHSDISASPQVNGNDSITSPERKRMSKDETAALQKLEKTIRRDLGARTAYSKYIASAGLQDGLFGICKAYALYDEPVGYAQGMNFIAMPLLFNMPEEEAFTLFVRLMSKYNLRSLFTAEMTGLHMHLYLFERLLEDYEPALYCHLHRRGVPPNLYATQWFLTLFAYRFPLQLVLRVYDLVLSEGLGAILKFGIALMQRNAQSLLGMKDMVQLSTHLKERLFDVYIDKSPSATSILESGFFGSTSGTDKEVYRADELVRDACAVVITPETLAAYTSEFEEKSRAEKDREIELESLRNENANLSTRVRKLELRTQQSDAEHVDLASSLVRTKVENDSLLDENESLKMQVEELRKMVDKQPQEVEDRLKAEMDKIMARNIEVQDSNRALEEQVQEMEQELVGTKMMYAQLNAEHDALKQKLRDIQNMLASTDEQK</sequence>
<dbReference type="InterPro" id="IPR050302">
    <property type="entry name" value="Rab_GAP_TBC_domain"/>
</dbReference>
<proteinExistence type="inferred from homology"/>
<evidence type="ECO:0000256" key="4">
    <source>
        <dbReference type="ARBA" id="ARBA00022490"/>
    </source>
</evidence>
<accession>A0A9P8FI59</accession>
<feature type="compositionally biased region" description="Polar residues" evidence="11">
    <location>
        <begin position="497"/>
        <end position="507"/>
    </location>
</feature>
<feature type="compositionally biased region" description="Polar residues" evidence="11">
    <location>
        <begin position="52"/>
        <end position="63"/>
    </location>
</feature>
<dbReference type="Gene3D" id="1.10.8.270">
    <property type="entry name" value="putative rabgap domain of human tbc1 domain family member 14 like domains"/>
    <property type="match status" value="1"/>
</dbReference>
<evidence type="ECO:0000256" key="3">
    <source>
        <dbReference type="ARBA" id="ARBA00022468"/>
    </source>
</evidence>
<reference evidence="13" key="2">
    <citation type="submission" date="2021-08" db="EMBL/GenBank/DDBJ databases">
        <authorList>
            <person name="Gostincar C."/>
            <person name="Sun X."/>
            <person name="Song Z."/>
            <person name="Gunde-Cimerman N."/>
        </authorList>
    </citation>
    <scope>NUCLEOTIDE SEQUENCE</scope>
    <source>
        <strain evidence="13">EXF-9298</strain>
    </source>
</reference>
<reference evidence="13" key="1">
    <citation type="journal article" date="2021" name="J Fungi (Basel)">
        <title>Virulence traits and population genomics of the black yeast Aureobasidium melanogenum.</title>
        <authorList>
            <person name="Cernosa A."/>
            <person name="Sun X."/>
            <person name="Gostincar C."/>
            <person name="Fang C."/>
            <person name="Gunde-Cimerman N."/>
            <person name="Song Z."/>
        </authorList>
    </citation>
    <scope>NUCLEOTIDE SEQUENCE</scope>
    <source>
        <strain evidence="13">EXF-9298</strain>
    </source>
</reference>
<dbReference type="GO" id="GO:0015031">
    <property type="term" value="P:protein transport"/>
    <property type="evidence" value="ECO:0007669"/>
    <property type="project" value="UniProtKB-KW"/>
</dbReference>
<dbReference type="PROSITE" id="PS50086">
    <property type="entry name" value="TBC_RABGAP"/>
    <property type="match status" value="1"/>
</dbReference>
<dbReference type="Pfam" id="PF23436">
    <property type="entry name" value="RabGap-TBC_2"/>
    <property type="match status" value="1"/>
</dbReference>
<dbReference type="Proteomes" id="UP000729357">
    <property type="component" value="Unassembled WGS sequence"/>
</dbReference>